<dbReference type="SUPFAM" id="SSF53335">
    <property type="entry name" value="S-adenosyl-L-methionine-dependent methyltransferases"/>
    <property type="match status" value="1"/>
</dbReference>
<protein>
    <recommendedName>
        <fullName evidence="11">tRNA (guanine-N(7)-)-methyltransferase</fullName>
        <ecNumber evidence="11">2.1.1.33</ecNumber>
    </recommendedName>
    <alternativeName>
        <fullName evidence="11">Transfer RNA methyltransferase 8</fullName>
    </alternativeName>
    <alternativeName>
        <fullName evidence="11">tRNA (guanine(46)-N(7))-methyltransferase</fullName>
    </alternativeName>
    <alternativeName>
        <fullName evidence="11">tRNA(m7G46)-methyltransferase</fullName>
    </alternativeName>
</protein>
<feature type="binding site" evidence="11">
    <location>
        <position position="186"/>
    </location>
    <ligand>
        <name>S-adenosyl-L-methionine</name>
        <dbReference type="ChEBI" id="CHEBI:59789"/>
    </ligand>
</feature>
<evidence type="ECO:0000256" key="11">
    <source>
        <dbReference type="HAMAP-Rule" id="MF_03055"/>
    </source>
</evidence>
<comment type="function">
    <text evidence="11">Catalyzes the formation of N(7)-methylguanine at position 46 (m7G46) in tRNA.</text>
</comment>
<dbReference type="EC" id="2.1.1.33" evidence="11"/>
<evidence type="ECO:0000256" key="1">
    <source>
        <dbReference type="ARBA" id="ARBA00000142"/>
    </source>
</evidence>
<accession>A0A6H0Y6C3</accession>
<gene>
    <name evidence="11" type="primary">TRM8</name>
    <name evidence="13" type="ORF">AMS68_007925</name>
</gene>
<feature type="region of interest" description="Disordered" evidence="12">
    <location>
        <begin position="1"/>
        <end position="50"/>
    </location>
</feature>
<keyword evidence="5 11" id="KW-0808">Transferase</keyword>
<dbReference type="OrthoDB" id="47276at2759"/>
<evidence type="ECO:0000256" key="9">
    <source>
        <dbReference type="ARBA" id="ARBA00023242"/>
    </source>
</evidence>
<dbReference type="Proteomes" id="UP000503462">
    <property type="component" value="Chromosome 5"/>
</dbReference>
<dbReference type="InterPro" id="IPR003358">
    <property type="entry name" value="tRNA_(Gua-N-7)_MeTrfase_Trmb"/>
</dbReference>
<dbReference type="InterPro" id="IPR029063">
    <property type="entry name" value="SAM-dependent_MTases_sf"/>
</dbReference>
<keyword evidence="9 11" id="KW-0539">Nucleus</keyword>
<sequence length="290" mass="32769">MSTSTSQVSTITPQYQTERVVTMSEPPTSKRQKRENANTEKLPQKKHYRQRAHANVFSDHDLTYPISPKHMDWSTHFPAYAMPSADPKALAPPMQKQVSVADIGCGFGGLLFALAPEYPDKLMVGMEIRTSVSQYVIDKVAASRAQSESADGEPGLYQNISCVRANAMKFLPNFFPKASLTHLFFCFPDPQFKHRKHKARIVSTALNSEYAYLLAPGGRAYTITDVQDLHLWMVKHFEAHPSFKRVTEEELAEDKAAQLMEHATEESQKVTRNNGNKYVAVYERLRDDDA</sequence>
<keyword evidence="8 11" id="KW-0694">RNA-binding</keyword>
<feature type="active site" evidence="11">
    <location>
        <position position="189"/>
    </location>
</feature>
<keyword evidence="7 11" id="KW-0819">tRNA processing</keyword>
<dbReference type="UniPathway" id="UPA00989"/>
<comment type="catalytic activity">
    <reaction evidence="1 11">
        <text>guanosine(46) in tRNA + S-adenosyl-L-methionine = N(7)-methylguanosine(46) in tRNA + S-adenosyl-L-homocysteine</text>
        <dbReference type="Rhea" id="RHEA:42708"/>
        <dbReference type="Rhea" id="RHEA-COMP:10188"/>
        <dbReference type="Rhea" id="RHEA-COMP:10189"/>
        <dbReference type="ChEBI" id="CHEBI:57856"/>
        <dbReference type="ChEBI" id="CHEBI:59789"/>
        <dbReference type="ChEBI" id="CHEBI:74269"/>
        <dbReference type="ChEBI" id="CHEBI:74480"/>
        <dbReference type="EC" id="2.1.1.33"/>
    </reaction>
</comment>
<dbReference type="Pfam" id="PF02390">
    <property type="entry name" value="Methyltransf_4"/>
    <property type="match status" value="1"/>
</dbReference>
<evidence type="ECO:0000256" key="12">
    <source>
        <dbReference type="SAM" id="MobiDB-lite"/>
    </source>
</evidence>
<dbReference type="NCBIfam" id="TIGR00091">
    <property type="entry name" value="tRNA (guanosine(46)-N7)-methyltransferase TrmB"/>
    <property type="match status" value="1"/>
</dbReference>
<feature type="binding site" evidence="11">
    <location>
        <begin position="264"/>
        <end position="266"/>
    </location>
    <ligand>
        <name>S-adenosyl-L-methionine</name>
        <dbReference type="ChEBI" id="CHEBI:59789"/>
    </ligand>
</feature>
<dbReference type="AlphaFoldDB" id="A0A6H0Y6C3"/>
<keyword evidence="4 11" id="KW-0489">Methyltransferase</keyword>
<dbReference type="GO" id="GO:0106143">
    <property type="term" value="C:tRNA (m7G46) methyltransferase complex"/>
    <property type="evidence" value="ECO:0007669"/>
    <property type="project" value="UniProtKB-ARBA"/>
</dbReference>
<dbReference type="GO" id="GO:0005634">
    <property type="term" value="C:nucleus"/>
    <property type="evidence" value="ECO:0007669"/>
    <property type="project" value="UniProtKB-SubCell"/>
</dbReference>
<comment type="subcellular location">
    <subcellularLocation>
        <location evidence="2 11">Nucleus</location>
    </subcellularLocation>
</comment>
<dbReference type="PANTHER" id="PTHR23417">
    <property type="entry name" value="3-DEOXY-D-MANNO-OCTULOSONIC-ACID TRANSFERASE/TRNA GUANINE-N 7 - -METHYLTRANSFERASE"/>
    <property type="match status" value="1"/>
</dbReference>
<evidence type="ECO:0000256" key="6">
    <source>
        <dbReference type="ARBA" id="ARBA00022691"/>
    </source>
</evidence>
<dbReference type="Gene3D" id="3.40.50.150">
    <property type="entry name" value="Vaccinia Virus protein VP39"/>
    <property type="match status" value="1"/>
</dbReference>
<name>A0A6H0Y6C3_9PEZI</name>
<dbReference type="FunFam" id="3.40.50.150:FF:000060">
    <property type="entry name" value="tRNA (guanine-N(7)-)-methyltransferase"/>
    <property type="match status" value="1"/>
</dbReference>
<evidence type="ECO:0000313" key="13">
    <source>
        <dbReference type="EMBL" id="QIX02408.1"/>
    </source>
</evidence>
<evidence type="ECO:0000256" key="3">
    <source>
        <dbReference type="ARBA" id="ARBA00022555"/>
    </source>
</evidence>
<keyword evidence="3 11" id="KW-0820">tRNA-binding</keyword>
<comment type="subunit">
    <text evidence="11">Forms a complex with TRM82.</text>
</comment>
<dbReference type="EMBL" id="CP051143">
    <property type="protein sequence ID" value="QIX02408.1"/>
    <property type="molecule type" value="Genomic_DNA"/>
</dbReference>
<evidence type="ECO:0000256" key="10">
    <source>
        <dbReference type="ARBA" id="ARBA00060552"/>
    </source>
</evidence>
<comment type="pathway">
    <text evidence="10 11">tRNA modification; N(7)-methylguanine-tRNA biosynthesis.</text>
</comment>
<feature type="binding site" evidence="11">
    <location>
        <begin position="166"/>
        <end position="167"/>
    </location>
    <ligand>
        <name>S-adenosyl-L-methionine</name>
        <dbReference type="ChEBI" id="CHEBI:59789"/>
    </ligand>
</feature>
<evidence type="ECO:0000256" key="7">
    <source>
        <dbReference type="ARBA" id="ARBA00022694"/>
    </source>
</evidence>
<organism evidence="13 14">
    <name type="scientific">Peltaster fructicola</name>
    <dbReference type="NCBI Taxonomy" id="286661"/>
    <lineage>
        <taxon>Eukaryota</taxon>
        <taxon>Fungi</taxon>
        <taxon>Dikarya</taxon>
        <taxon>Ascomycota</taxon>
        <taxon>Pezizomycotina</taxon>
        <taxon>Dothideomycetes</taxon>
        <taxon>Dothideomycetes incertae sedis</taxon>
        <taxon>Peltaster</taxon>
    </lineage>
</organism>
<dbReference type="GO" id="GO:0000049">
    <property type="term" value="F:tRNA binding"/>
    <property type="evidence" value="ECO:0007669"/>
    <property type="project" value="UniProtKB-UniRule"/>
</dbReference>
<feature type="binding site" evidence="11">
    <location>
        <begin position="127"/>
        <end position="128"/>
    </location>
    <ligand>
        <name>S-adenosyl-L-methionine</name>
        <dbReference type="ChEBI" id="CHEBI:59789"/>
    </ligand>
</feature>
<dbReference type="PROSITE" id="PS51625">
    <property type="entry name" value="SAM_MT_TRMB"/>
    <property type="match status" value="1"/>
</dbReference>
<dbReference type="PANTHER" id="PTHR23417:SF16">
    <property type="entry name" value="TRNA (GUANINE-N(7)-)-METHYLTRANSFERASE"/>
    <property type="match status" value="1"/>
</dbReference>
<dbReference type="HAMAP" id="MF_03055">
    <property type="entry name" value="tRNA_methyltr_TrmB_euk"/>
    <property type="match status" value="1"/>
</dbReference>
<dbReference type="CDD" id="cd02440">
    <property type="entry name" value="AdoMet_MTases"/>
    <property type="match status" value="1"/>
</dbReference>
<dbReference type="GO" id="GO:0008176">
    <property type="term" value="F:tRNA (guanine(46)-N7)-methyltransferase activity"/>
    <property type="evidence" value="ECO:0007669"/>
    <property type="project" value="UniProtKB-UniRule"/>
</dbReference>
<evidence type="ECO:0000256" key="5">
    <source>
        <dbReference type="ARBA" id="ARBA00022679"/>
    </source>
</evidence>
<keyword evidence="14" id="KW-1185">Reference proteome</keyword>
<evidence type="ECO:0000256" key="8">
    <source>
        <dbReference type="ARBA" id="ARBA00022884"/>
    </source>
</evidence>
<reference evidence="13 14" key="1">
    <citation type="journal article" date="2016" name="Sci. Rep.">
        <title>Peltaster fructicola genome reveals evolution from an invasive phytopathogen to an ectophytic parasite.</title>
        <authorList>
            <person name="Xu C."/>
            <person name="Chen H."/>
            <person name="Gleason M.L."/>
            <person name="Xu J.R."/>
            <person name="Liu H."/>
            <person name="Zhang R."/>
            <person name="Sun G."/>
        </authorList>
    </citation>
    <scope>NUCLEOTIDE SEQUENCE [LARGE SCALE GENOMIC DNA]</scope>
    <source>
        <strain evidence="13 14">LNHT1506</strain>
    </source>
</reference>
<evidence type="ECO:0000313" key="14">
    <source>
        <dbReference type="Proteomes" id="UP000503462"/>
    </source>
</evidence>
<proteinExistence type="inferred from homology"/>
<evidence type="ECO:0000256" key="2">
    <source>
        <dbReference type="ARBA" id="ARBA00004123"/>
    </source>
</evidence>
<keyword evidence="6 11" id="KW-0949">S-adenosyl-L-methionine</keyword>
<feature type="binding site" evidence="11">
    <location>
        <position position="104"/>
    </location>
    <ligand>
        <name>S-adenosyl-L-methionine</name>
        <dbReference type="ChEBI" id="CHEBI:59789"/>
    </ligand>
</feature>
<comment type="similarity">
    <text evidence="11">Belongs to the class I-like SAM-binding methyltransferase superfamily. TrmB family.</text>
</comment>
<feature type="compositionally biased region" description="Polar residues" evidence="12">
    <location>
        <begin position="1"/>
        <end position="29"/>
    </location>
</feature>
<evidence type="ECO:0000256" key="4">
    <source>
        <dbReference type="ARBA" id="ARBA00022603"/>
    </source>
</evidence>
<dbReference type="InterPro" id="IPR025763">
    <property type="entry name" value="Trm8_euk"/>
</dbReference>